<reference evidence="2 3" key="1">
    <citation type="submission" date="2021-01" db="EMBL/GenBank/DDBJ databases">
        <title>Whole genome shotgun sequence of Actinoplanes deccanensis NBRC 13994.</title>
        <authorList>
            <person name="Komaki H."/>
            <person name="Tamura T."/>
        </authorList>
    </citation>
    <scope>NUCLEOTIDE SEQUENCE [LARGE SCALE GENOMIC DNA]</scope>
    <source>
        <strain evidence="2 3">NBRC 13994</strain>
    </source>
</reference>
<feature type="domain" description="Imm-5-like" evidence="1">
    <location>
        <begin position="20"/>
        <end position="136"/>
    </location>
</feature>
<evidence type="ECO:0000313" key="2">
    <source>
        <dbReference type="EMBL" id="GID76756.1"/>
    </source>
</evidence>
<dbReference type="EMBL" id="BOMI01000108">
    <property type="protein sequence ID" value="GID76756.1"/>
    <property type="molecule type" value="Genomic_DNA"/>
</dbReference>
<dbReference type="Pfam" id="PF21805">
    <property type="entry name" value="Imm5_like"/>
    <property type="match status" value="1"/>
</dbReference>
<evidence type="ECO:0000259" key="1">
    <source>
        <dbReference type="Pfam" id="PF21805"/>
    </source>
</evidence>
<dbReference type="InterPro" id="IPR048667">
    <property type="entry name" value="Imm5-like"/>
</dbReference>
<dbReference type="Proteomes" id="UP000609879">
    <property type="component" value="Unassembled WGS sequence"/>
</dbReference>
<gene>
    <name evidence="2" type="ORF">Ade02nite_53970</name>
</gene>
<evidence type="ECO:0000313" key="3">
    <source>
        <dbReference type="Proteomes" id="UP000609879"/>
    </source>
</evidence>
<comment type="caution">
    <text evidence="2">The sequence shown here is derived from an EMBL/GenBank/DDBJ whole genome shotgun (WGS) entry which is preliminary data.</text>
</comment>
<dbReference type="RefSeq" id="WP_203769751.1">
    <property type="nucleotide sequence ID" value="NZ_BAAABO010000029.1"/>
</dbReference>
<name>A0ABQ3Y9X9_9ACTN</name>
<proteinExistence type="predicted"/>
<accession>A0ABQ3Y9X9</accession>
<protein>
    <recommendedName>
        <fullName evidence="1">Imm-5-like domain-containing protein</fullName>
    </recommendedName>
</protein>
<organism evidence="2 3">
    <name type="scientific">Paractinoplanes deccanensis</name>
    <dbReference type="NCBI Taxonomy" id="113561"/>
    <lineage>
        <taxon>Bacteria</taxon>
        <taxon>Bacillati</taxon>
        <taxon>Actinomycetota</taxon>
        <taxon>Actinomycetes</taxon>
        <taxon>Micromonosporales</taxon>
        <taxon>Micromonosporaceae</taxon>
        <taxon>Paractinoplanes</taxon>
    </lineage>
</organism>
<keyword evidence="3" id="KW-1185">Reference proteome</keyword>
<sequence length="197" mass="20379">MTDKAQSSGHGAGVELGPDDLRAVAAYAAACARRVLELFERERPGDRRPREAIDAALAFAAGGERVKRIRDCAWAAQRAVTEAREAAQPAASEAARSALAAAGAAFLHPLAKATQVKHILGSAAHAALALELAAENAPGLGETSIARFAEAASPAVIDVLRRYPPAPAGGGRAGDLMRRLDALLRERGARPAQGARP</sequence>